<reference evidence="2 3" key="1">
    <citation type="submission" date="2024-09" db="EMBL/GenBank/DDBJ databases">
        <title>Rethinking Asexuality: The Enigmatic Case of Functional Sexual Genes in Lepraria (Stereocaulaceae).</title>
        <authorList>
            <person name="Doellman M."/>
            <person name="Sun Y."/>
            <person name="Barcenas-Pena A."/>
            <person name="Lumbsch H.T."/>
            <person name="Grewe F."/>
        </authorList>
    </citation>
    <scope>NUCLEOTIDE SEQUENCE [LARGE SCALE GENOMIC DNA]</scope>
    <source>
        <strain evidence="2 3">Mercado 3170</strain>
    </source>
</reference>
<feature type="compositionally biased region" description="Basic and acidic residues" evidence="1">
    <location>
        <begin position="244"/>
        <end position="257"/>
    </location>
</feature>
<name>A0ABR4A963_9LECA</name>
<dbReference type="EMBL" id="JBEFKJ010000014">
    <property type="protein sequence ID" value="KAL2042305.1"/>
    <property type="molecule type" value="Genomic_DNA"/>
</dbReference>
<feature type="compositionally biased region" description="Polar residues" evidence="1">
    <location>
        <begin position="107"/>
        <end position="123"/>
    </location>
</feature>
<feature type="compositionally biased region" description="Basic and acidic residues" evidence="1">
    <location>
        <begin position="869"/>
        <end position="883"/>
    </location>
</feature>
<keyword evidence="3" id="KW-1185">Reference proteome</keyword>
<evidence type="ECO:0000313" key="2">
    <source>
        <dbReference type="EMBL" id="KAL2042305.1"/>
    </source>
</evidence>
<evidence type="ECO:0000256" key="1">
    <source>
        <dbReference type="SAM" id="MobiDB-lite"/>
    </source>
</evidence>
<comment type="caution">
    <text evidence="2">The sequence shown here is derived from an EMBL/GenBank/DDBJ whole genome shotgun (WGS) entry which is preliminary data.</text>
</comment>
<gene>
    <name evidence="2" type="ORF">N7G274_004794</name>
</gene>
<feature type="compositionally biased region" description="Polar residues" evidence="1">
    <location>
        <begin position="258"/>
        <end position="267"/>
    </location>
</feature>
<proteinExistence type="predicted"/>
<feature type="compositionally biased region" description="Polar residues" evidence="1">
    <location>
        <begin position="83"/>
        <end position="96"/>
    </location>
</feature>
<feature type="region of interest" description="Disordered" evidence="1">
    <location>
        <begin position="1"/>
        <end position="136"/>
    </location>
</feature>
<feature type="compositionally biased region" description="Low complexity" evidence="1">
    <location>
        <begin position="59"/>
        <end position="82"/>
    </location>
</feature>
<organism evidence="2 3">
    <name type="scientific">Stereocaulon virgatum</name>
    <dbReference type="NCBI Taxonomy" id="373712"/>
    <lineage>
        <taxon>Eukaryota</taxon>
        <taxon>Fungi</taxon>
        <taxon>Dikarya</taxon>
        <taxon>Ascomycota</taxon>
        <taxon>Pezizomycotina</taxon>
        <taxon>Lecanoromycetes</taxon>
        <taxon>OSLEUM clade</taxon>
        <taxon>Lecanoromycetidae</taxon>
        <taxon>Lecanorales</taxon>
        <taxon>Lecanorineae</taxon>
        <taxon>Stereocaulaceae</taxon>
        <taxon>Stereocaulon</taxon>
    </lineage>
</organism>
<feature type="compositionally biased region" description="Low complexity" evidence="1">
    <location>
        <begin position="309"/>
        <end position="320"/>
    </location>
</feature>
<sequence>MPDSTMSIYDDPNGQSAEKGWFGDPDLTPKPLRVAKRGCLPNSDPVANKSFPCISNSKSQRSLVPVRRSSVSVDLSRVDLSQQDLASSTPHSSEGPNSLYVPKQRLSDSGYSSVTSSAPNDSDGSPVAPAHAGTREQRASMMVGGEPGITPDEPNSLGTRPAPARAFTTGAFAKTNFLSLIDDEPLISPTPLVALTDRPRVVATNGESHNPTEATRIDRDRALRRQPSFRNRFMTRVMSGFTHRAHDGRATNKERSRSTQMVPQGTQAPVHRPRHQQLGHTHQDISSRTDTCSGSDLDGALSAFPTPPTSNDTSPTTASSRQSSIPTTPLCRILRKLEPSAIMGPQLELTPEYEEMKAKNGETMLVAIDVQGALNTTTSGQNLWNTEVGLDVVVVIDNSFYASTSTLMASCETARSLAWMLNVVLDRMAILCTSGPHNAGSDTTVIRPLSQPSATEITRALDKISATTSIEMCMASVWESAIKQAKSILLQSKVPIAKTEALRDVFGHIFILTANAEGLSSTMLCDDRLRCHVICPGTLARENYKSIECNGWKLRSMSGTELRSVSAKKDTDPTSLLSRLRGLIMHARGGKIQGQVSDLVLDITPGQDYEIVGEMGSRAFSSLNLGQLSTVLVNLRLRTAKAQGSTVSHSLSQSAIPINAKSIWTQLDQMLGLSEVKLVTARLRYRHSLLPEGTTCSITADCHIKLKSPDPSSYTRGLRKSLPVPTECTALVHKRWAYQIATHHPPKVALSSLRSVFGESGSRSSSPGYLKLISDELKHRVRIIERLEIDTPKKPIRFVDEEQQDDILAEQFGRLHTGAKKPRVGMPAENQRPDEWITVAVDEGIAASEGIQSTPTPTPTTTTNGSRDASSRRRQLAEGDKARRILGSAEKTSGSPRRAQFVAHSQRTASASRELEKKKTVAGSQKDLAAGILEISHSAREGMGR</sequence>
<dbReference type="Proteomes" id="UP001590950">
    <property type="component" value="Unassembled WGS sequence"/>
</dbReference>
<evidence type="ECO:0000313" key="3">
    <source>
        <dbReference type="Proteomes" id="UP001590950"/>
    </source>
</evidence>
<protein>
    <submittedName>
        <fullName evidence="2">Uncharacterized protein</fullName>
    </submittedName>
</protein>
<feature type="region of interest" description="Disordered" evidence="1">
    <location>
        <begin position="240"/>
        <end position="326"/>
    </location>
</feature>
<feature type="region of interest" description="Disordered" evidence="1">
    <location>
        <begin position="847"/>
        <end position="923"/>
    </location>
</feature>
<accession>A0ABR4A963</accession>